<proteinExistence type="predicted"/>
<name>A0A9J6D7N4_RHIMP</name>
<reference evidence="2" key="2">
    <citation type="submission" date="2021-09" db="EMBL/GenBank/DDBJ databases">
        <authorList>
            <person name="Jia N."/>
            <person name="Wang J."/>
            <person name="Shi W."/>
            <person name="Du L."/>
            <person name="Sun Y."/>
            <person name="Zhan W."/>
            <person name="Jiang J."/>
            <person name="Wang Q."/>
            <person name="Zhang B."/>
            <person name="Ji P."/>
            <person name="Sakyi L.B."/>
            <person name="Cui X."/>
            <person name="Yuan T."/>
            <person name="Jiang B."/>
            <person name="Yang W."/>
            <person name="Lam T.T.-Y."/>
            <person name="Chang Q."/>
            <person name="Ding S."/>
            <person name="Wang X."/>
            <person name="Zhu J."/>
            <person name="Ruan X."/>
            <person name="Zhao L."/>
            <person name="Wei J."/>
            <person name="Que T."/>
            <person name="Du C."/>
            <person name="Cheng J."/>
            <person name="Dai P."/>
            <person name="Han X."/>
            <person name="Huang E."/>
            <person name="Gao Y."/>
            <person name="Liu J."/>
            <person name="Shao H."/>
            <person name="Ye R."/>
            <person name="Li L."/>
            <person name="Wei W."/>
            <person name="Wang X."/>
            <person name="Wang C."/>
            <person name="Huo Q."/>
            <person name="Li W."/>
            <person name="Guo W."/>
            <person name="Chen H."/>
            <person name="Chen S."/>
            <person name="Zhou L."/>
            <person name="Zhou L."/>
            <person name="Ni X."/>
            <person name="Tian J."/>
            <person name="Zhou Y."/>
            <person name="Sheng Y."/>
            <person name="Liu T."/>
            <person name="Pan Y."/>
            <person name="Xia L."/>
            <person name="Li J."/>
            <person name="Zhao F."/>
            <person name="Cao W."/>
        </authorList>
    </citation>
    <scope>NUCLEOTIDE SEQUENCE</scope>
    <source>
        <strain evidence="2">Rmic-2018</strain>
        <tissue evidence="2">Larvae</tissue>
    </source>
</reference>
<feature type="region of interest" description="Disordered" evidence="1">
    <location>
        <begin position="1"/>
        <end position="33"/>
    </location>
</feature>
<dbReference type="AlphaFoldDB" id="A0A9J6D7N4"/>
<dbReference type="Proteomes" id="UP000821866">
    <property type="component" value="Chromosome 9"/>
</dbReference>
<evidence type="ECO:0000256" key="1">
    <source>
        <dbReference type="SAM" id="MobiDB-lite"/>
    </source>
</evidence>
<keyword evidence="3" id="KW-1185">Reference proteome</keyword>
<evidence type="ECO:0000313" key="3">
    <source>
        <dbReference type="Proteomes" id="UP000821866"/>
    </source>
</evidence>
<dbReference type="EMBL" id="JABSTU010000011">
    <property type="protein sequence ID" value="KAH8010076.1"/>
    <property type="molecule type" value="Genomic_DNA"/>
</dbReference>
<gene>
    <name evidence="2" type="ORF">HPB51_024751</name>
</gene>
<feature type="compositionally biased region" description="Polar residues" evidence="1">
    <location>
        <begin position="13"/>
        <end position="32"/>
    </location>
</feature>
<evidence type="ECO:0000313" key="2">
    <source>
        <dbReference type="EMBL" id="KAH8010076.1"/>
    </source>
</evidence>
<organism evidence="2 3">
    <name type="scientific">Rhipicephalus microplus</name>
    <name type="common">Cattle tick</name>
    <name type="synonym">Boophilus microplus</name>
    <dbReference type="NCBI Taxonomy" id="6941"/>
    <lineage>
        <taxon>Eukaryota</taxon>
        <taxon>Metazoa</taxon>
        <taxon>Ecdysozoa</taxon>
        <taxon>Arthropoda</taxon>
        <taxon>Chelicerata</taxon>
        <taxon>Arachnida</taxon>
        <taxon>Acari</taxon>
        <taxon>Parasitiformes</taxon>
        <taxon>Ixodida</taxon>
        <taxon>Ixodoidea</taxon>
        <taxon>Ixodidae</taxon>
        <taxon>Rhipicephalinae</taxon>
        <taxon>Rhipicephalus</taxon>
        <taxon>Boophilus</taxon>
    </lineage>
</organism>
<comment type="caution">
    <text evidence="2">The sequence shown here is derived from an EMBL/GenBank/DDBJ whole genome shotgun (WGS) entry which is preliminary data.</text>
</comment>
<protein>
    <submittedName>
        <fullName evidence="2">Uncharacterized protein</fullName>
    </submittedName>
</protein>
<accession>A0A9J6D7N4</accession>
<sequence length="311" mass="34870">MTLRPEASRTHAPKSTSPQDQASASRGVTSGRSPEILVAVRERESAFQRLLASGDQRARDDFVRNAALLVRSDRYVGLRLWWRESRECSIVFRGFLRTVKQVAIALRKANCTLGFFVLYTAAHEQPKWYATRLHALDKVLGSTASLLLYPTTSALGNVNEWPSPSRVMGEENSTRTSSGHSTCLLFLPTMAVSVVMVNASQPCDPNRVQRVTVKLEFMSVASLSKLCLSWDPSSWKVSRRRYHSYACGFGEDGKKGVVFQTPQQASRYRRKLLARTQSTCFGFVGEEREIPQECLSSPLFVSGNCLFQQYL</sequence>
<reference evidence="2" key="1">
    <citation type="journal article" date="2020" name="Cell">
        <title>Large-Scale Comparative Analyses of Tick Genomes Elucidate Their Genetic Diversity and Vector Capacities.</title>
        <authorList>
            <consortium name="Tick Genome and Microbiome Consortium (TIGMIC)"/>
            <person name="Jia N."/>
            <person name="Wang J."/>
            <person name="Shi W."/>
            <person name="Du L."/>
            <person name="Sun Y."/>
            <person name="Zhan W."/>
            <person name="Jiang J.F."/>
            <person name="Wang Q."/>
            <person name="Zhang B."/>
            <person name="Ji P."/>
            <person name="Bell-Sakyi L."/>
            <person name="Cui X.M."/>
            <person name="Yuan T.T."/>
            <person name="Jiang B.G."/>
            <person name="Yang W.F."/>
            <person name="Lam T.T."/>
            <person name="Chang Q.C."/>
            <person name="Ding S.J."/>
            <person name="Wang X.J."/>
            <person name="Zhu J.G."/>
            <person name="Ruan X.D."/>
            <person name="Zhao L."/>
            <person name="Wei J.T."/>
            <person name="Ye R.Z."/>
            <person name="Que T.C."/>
            <person name="Du C.H."/>
            <person name="Zhou Y.H."/>
            <person name="Cheng J.X."/>
            <person name="Dai P.F."/>
            <person name="Guo W.B."/>
            <person name="Han X.H."/>
            <person name="Huang E.J."/>
            <person name="Li L.F."/>
            <person name="Wei W."/>
            <person name="Gao Y.C."/>
            <person name="Liu J.Z."/>
            <person name="Shao H.Z."/>
            <person name="Wang X."/>
            <person name="Wang C.C."/>
            <person name="Yang T.C."/>
            <person name="Huo Q.B."/>
            <person name="Li W."/>
            <person name="Chen H.Y."/>
            <person name="Chen S.E."/>
            <person name="Zhou L.G."/>
            <person name="Ni X.B."/>
            <person name="Tian J.H."/>
            <person name="Sheng Y."/>
            <person name="Liu T."/>
            <person name="Pan Y.S."/>
            <person name="Xia L.Y."/>
            <person name="Li J."/>
            <person name="Zhao F."/>
            <person name="Cao W.C."/>
        </authorList>
    </citation>
    <scope>NUCLEOTIDE SEQUENCE</scope>
    <source>
        <strain evidence="2">Rmic-2018</strain>
    </source>
</reference>